<accession>B0ELY2</accession>
<dbReference type="Pfam" id="PF10551">
    <property type="entry name" value="MULE"/>
    <property type="match status" value="1"/>
</dbReference>
<evidence type="ECO:0000256" key="1">
    <source>
        <dbReference type="SAM" id="MobiDB-lite"/>
    </source>
</evidence>
<dbReference type="VEuPathDB" id="AmoebaDB:EDI_169090"/>
<proteinExistence type="predicted"/>
<dbReference type="KEGG" id="edi:EDI_169090"/>
<feature type="non-terminal residue" evidence="3">
    <location>
        <position position="1"/>
    </location>
</feature>
<feature type="region of interest" description="Disordered" evidence="1">
    <location>
        <begin position="228"/>
        <end position="254"/>
    </location>
</feature>
<dbReference type="GeneID" id="5884292"/>
<dbReference type="eggNOG" id="ENOG502RCWY">
    <property type="taxonomic scope" value="Eukaryota"/>
</dbReference>
<protein>
    <recommendedName>
        <fullName evidence="2">MULE transposase domain-containing protein</fullName>
    </recommendedName>
</protein>
<dbReference type="RefSeq" id="XP_001739163.1">
    <property type="nucleotide sequence ID" value="XM_001739111.1"/>
</dbReference>
<sequence>KLLIPKTNNEIIKFLVNHPHIQIQLRKFRQIQREEDRNQIFENIFLSESFFENDSFIKLTNTFTNCYIHSILFIHKKVNQMEYSKRKLYVDDTAKTNIYNKNLYVVIVKDDNSFNQLLSFGYLFDQPEISYKLFFHQLYNILNYGHEIIVCDRCIAQYNALKQIFHYSKLFFCRIHIERSLIKYFKSDHIIMKLFHLTMNMKLNENDLIETWKSIIMKNIKNIKEDNDDDENTCYDDKENNEEEENDDDQLFEPDTSDIINSIDGTNTLQDNIKQLIEELN</sequence>
<evidence type="ECO:0000313" key="4">
    <source>
        <dbReference type="Proteomes" id="UP000008076"/>
    </source>
</evidence>
<dbReference type="EMBL" id="DS549941">
    <property type="protein sequence ID" value="EDR24465.1"/>
    <property type="molecule type" value="Genomic_DNA"/>
</dbReference>
<reference evidence="4" key="1">
    <citation type="submission" date="2007-12" db="EMBL/GenBank/DDBJ databases">
        <title>Annotation of Entamoeba dispar SAW760.</title>
        <authorList>
            <person name="Lorenzi H."/>
            <person name="Inman J."/>
            <person name="Schobel S."/>
            <person name="Amedeo P."/>
            <person name="Caler E."/>
        </authorList>
    </citation>
    <scope>NUCLEOTIDE SEQUENCE [LARGE SCALE GENOMIC DNA]</scope>
    <source>
        <strain evidence="4">ATCC PRA-260 / SAW760</strain>
    </source>
</reference>
<evidence type="ECO:0000313" key="3">
    <source>
        <dbReference type="EMBL" id="EDR24465.1"/>
    </source>
</evidence>
<evidence type="ECO:0000259" key="2">
    <source>
        <dbReference type="Pfam" id="PF10551"/>
    </source>
</evidence>
<feature type="domain" description="MULE transposase" evidence="2">
    <location>
        <begin position="88"/>
        <end position="177"/>
    </location>
</feature>
<name>B0ELY2_ENTDS</name>
<organism evidence="4">
    <name type="scientific">Entamoeba dispar (strain ATCC PRA-260 / SAW760)</name>
    <dbReference type="NCBI Taxonomy" id="370354"/>
    <lineage>
        <taxon>Eukaryota</taxon>
        <taxon>Amoebozoa</taxon>
        <taxon>Evosea</taxon>
        <taxon>Archamoebae</taxon>
        <taxon>Mastigamoebida</taxon>
        <taxon>Entamoebidae</taxon>
        <taxon>Entamoeba</taxon>
    </lineage>
</organism>
<keyword evidence="4" id="KW-1185">Reference proteome</keyword>
<dbReference type="InterPro" id="IPR018289">
    <property type="entry name" value="MULE_transposase_dom"/>
</dbReference>
<dbReference type="AlphaFoldDB" id="B0ELY2"/>
<gene>
    <name evidence="3" type="ORF">EDI_169090</name>
</gene>
<dbReference type="Proteomes" id="UP000008076">
    <property type="component" value="Unassembled WGS sequence"/>
</dbReference>